<evidence type="ECO:0000256" key="10">
    <source>
        <dbReference type="ARBA" id="ARBA00022840"/>
    </source>
</evidence>
<evidence type="ECO:0000256" key="5">
    <source>
        <dbReference type="ARBA" id="ARBA00022553"/>
    </source>
</evidence>
<dbReference type="SFLD" id="SFLDS00003">
    <property type="entry name" value="Haloacid_Dehalogenase"/>
    <property type="match status" value="1"/>
</dbReference>
<evidence type="ECO:0000256" key="15">
    <source>
        <dbReference type="ARBA" id="ARBA00023065"/>
    </source>
</evidence>
<feature type="transmembrane region" description="Helical" evidence="17">
    <location>
        <begin position="288"/>
        <end position="304"/>
    </location>
</feature>
<evidence type="ECO:0000256" key="7">
    <source>
        <dbReference type="ARBA" id="ARBA00022723"/>
    </source>
</evidence>
<dbReference type="PRINTS" id="PR00119">
    <property type="entry name" value="CATATPASE"/>
</dbReference>
<feature type="compositionally biased region" description="Basic and acidic residues" evidence="18">
    <location>
        <begin position="171"/>
        <end position="188"/>
    </location>
</feature>
<keyword evidence="7 17" id="KW-0479">Metal-binding</keyword>
<feature type="transmembrane region" description="Helical" evidence="17">
    <location>
        <begin position="482"/>
        <end position="506"/>
    </location>
</feature>
<keyword evidence="8 17" id="KW-0547">Nucleotide-binding</keyword>
<evidence type="ECO:0000256" key="9">
    <source>
        <dbReference type="ARBA" id="ARBA00022796"/>
    </source>
</evidence>
<dbReference type="NCBIfam" id="TIGR01525">
    <property type="entry name" value="ATPase-IB_hvy"/>
    <property type="match status" value="1"/>
</dbReference>
<keyword evidence="14" id="KW-0186">Copper</keyword>
<feature type="compositionally biased region" description="Basic and acidic residues" evidence="18">
    <location>
        <begin position="58"/>
        <end position="71"/>
    </location>
</feature>
<keyword evidence="13 17" id="KW-1133">Transmembrane helix</keyword>
<keyword evidence="15" id="KW-0406">Ion transport</keyword>
<dbReference type="InterPro" id="IPR059000">
    <property type="entry name" value="ATPase_P-type_domA"/>
</dbReference>
<gene>
    <name evidence="20" type="ORF">EIW28_11870</name>
</gene>
<dbReference type="InterPro" id="IPR036412">
    <property type="entry name" value="HAD-like_sf"/>
</dbReference>
<dbReference type="GO" id="GO:0016887">
    <property type="term" value="F:ATP hydrolysis activity"/>
    <property type="evidence" value="ECO:0007669"/>
    <property type="project" value="InterPro"/>
</dbReference>
<keyword evidence="12" id="KW-1278">Translocase</keyword>
<protein>
    <submittedName>
        <fullName evidence="20">Heavy metal translocating P-type ATPase</fullName>
    </submittedName>
</protein>
<keyword evidence="5" id="KW-0597">Phosphoprotein</keyword>
<dbReference type="SUPFAM" id="SSF81665">
    <property type="entry name" value="Calcium ATPase, transmembrane domain M"/>
    <property type="match status" value="1"/>
</dbReference>
<dbReference type="FunFam" id="2.70.150.10:FF:000020">
    <property type="entry name" value="Copper-exporting P-type ATPase A"/>
    <property type="match status" value="1"/>
</dbReference>
<evidence type="ECO:0000256" key="1">
    <source>
        <dbReference type="ARBA" id="ARBA00004651"/>
    </source>
</evidence>
<organism evidence="20 21">
    <name type="scientific">Glycomyces terrestris</name>
    <dbReference type="NCBI Taxonomy" id="2493553"/>
    <lineage>
        <taxon>Bacteria</taxon>
        <taxon>Bacillati</taxon>
        <taxon>Actinomycetota</taxon>
        <taxon>Actinomycetes</taxon>
        <taxon>Glycomycetales</taxon>
        <taxon>Glycomycetaceae</taxon>
        <taxon>Glycomyces</taxon>
    </lineage>
</organism>
<comment type="similarity">
    <text evidence="2 17">Belongs to the cation transport ATPase (P-type) (TC 3.A.3) family. Type IB subfamily.</text>
</comment>
<dbReference type="PROSITE" id="PS00154">
    <property type="entry name" value="ATPASE_E1_E2"/>
    <property type="match status" value="1"/>
</dbReference>
<evidence type="ECO:0000256" key="16">
    <source>
        <dbReference type="ARBA" id="ARBA00023136"/>
    </source>
</evidence>
<comment type="subcellular location">
    <subcellularLocation>
        <location evidence="1">Cell membrane</location>
        <topology evidence="1">Multi-pass membrane protein</topology>
    </subcellularLocation>
</comment>
<dbReference type="InterPro" id="IPR044492">
    <property type="entry name" value="P_typ_ATPase_HD_dom"/>
</dbReference>
<feature type="transmembrane region" description="Helical" evidence="17">
    <location>
        <begin position="823"/>
        <end position="842"/>
    </location>
</feature>
<feature type="transmembrane region" description="Helical" evidence="17">
    <location>
        <begin position="227"/>
        <end position="248"/>
    </location>
</feature>
<feature type="region of interest" description="Disordered" evidence="18">
    <location>
        <begin position="1"/>
        <end position="24"/>
    </location>
</feature>
<evidence type="ECO:0000256" key="4">
    <source>
        <dbReference type="ARBA" id="ARBA00022475"/>
    </source>
</evidence>
<evidence type="ECO:0000256" key="3">
    <source>
        <dbReference type="ARBA" id="ARBA00022448"/>
    </source>
</evidence>
<dbReference type="PANTHER" id="PTHR43520">
    <property type="entry name" value="ATP7, ISOFORM B"/>
    <property type="match status" value="1"/>
</dbReference>
<keyword evidence="16 17" id="KW-0472">Membrane</keyword>
<dbReference type="NCBIfam" id="TIGR01511">
    <property type="entry name" value="ATPase-IB1_Cu"/>
    <property type="match status" value="1"/>
</dbReference>
<feature type="domain" description="P-type ATPase A" evidence="19">
    <location>
        <begin position="323"/>
        <end position="423"/>
    </location>
</feature>
<dbReference type="InterPro" id="IPR023214">
    <property type="entry name" value="HAD_sf"/>
</dbReference>
<dbReference type="Gene3D" id="3.40.1110.10">
    <property type="entry name" value="Calcium-transporting ATPase, cytoplasmic domain N"/>
    <property type="match status" value="1"/>
</dbReference>
<dbReference type="SUPFAM" id="SSF56784">
    <property type="entry name" value="HAD-like"/>
    <property type="match status" value="1"/>
</dbReference>
<keyword evidence="4 17" id="KW-1003">Cell membrane</keyword>
<evidence type="ECO:0000256" key="13">
    <source>
        <dbReference type="ARBA" id="ARBA00022989"/>
    </source>
</evidence>
<evidence type="ECO:0000256" key="17">
    <source>
        <dbReference type="RuleBase" id="RU362081"/>
    </source>
</evidence>
<dbReference type="GO" id="GO:0043682">
    <property type="term" value="F:P-type divalent copper transporter activity"/>
    <property type="evidence" value="ECO:0007669"/>
    <property type="project" value="TreeGrafter"/>
</dbReference>
<keyword evidence="6 17" id="KW-0812">Transmembrane</keyword>
<keyword evidence="21" id="KW-1185">Reference proteome</keyword>
<dbReference type="Pfam" id="PF00702">
    <property type="entry name" value="Hydrolase"/>
    <property type="match status" value="1"/>
</dbReference>
<dbReference type="SFLD" id="SFLDG00002">
    <property type="entry name" value="C1.7:_P-type_atpase_like"/>
    <property type="match status" value="1"/>
</dbReference>
<evidence type="ECO:0000256" key="2">
    <source>
        <dbReference type="ARBA" id="ARBA00006024"/>
    </source>
</evidence>
<dbReference type="InterPro" id="IPR023299">
    <property type="entry name" value="ATPase_P-typ_cyto_dom_N"/>
</dbReference>
<feature type="transmembrane region" description="Helical" evidence="17">
    <location>
        <begin position="794"/>
        <end position="817"/>
    </location>
</feature>
<feature type="compositionally biased region" description="Basic and acidic residues" evidence="18">
    <location>
        <begin position="113"/>
        <end position="153"/>
    </location>
</feature>
<dbReference type="PANTHER" id="PTHR43520:SF5">
    <property type="entry name" value="CATION-TRANSPORTING P-TYPE ATPASE-RELATED"/>
    <property type="match status" value="1"/>
</dbReference>
<feature type="transmembrane region" description="Helical" evidence="17">
    <location>
        <begin position="197"/>
        <end position="215"/>
    </location>
</feature>
<dbReference type="InterPro" id="IPR001757">
    <property type="entry name" value="P_typ_ATPase"/>
</dbReference>
<dbReference type="GO" id="GO:0055070">
    <property type="term" value="P:copper ion homeostasis"/>
    <property type="evidence" value="ECO:0007669"/>
    <property type="project" value="TreeGrafter"/>
</dbReference>
<feature type="region of interest" description="Disordered" evidence="18">
    <location>
        <begin position="56"/>
        <end position="188"/>
    </location>
</feature>
<dbReference type="NCBIfam" id="TIGR01494">
    <property type="entry name" value="ATPase_P-type"/>
    <property type="match status" value="1"/>
</dbReference>
<dbReference type="SFLD" id="SFLDF00027">
    <property type="entry name" value="p-type_atpase"/>
    <property type="match status" value="1"/>
</dbReference>
<evidence type="ECO:0000313" key="21">
    <source>
        <dbReference type="Proteomes" id="UP000277256"/>
    </source>
</evidence>
<evidence type="ECO:0000313" key="20">
    <source>
        <dbReference type="EMBL" id="RRR99404.1"/>
    </source>
</evidence>
<evidence type="ECO:0000256" key="14">
    <source>
        <dbReference type="ARBA" id="ARBA00023008"/>
    </source>
</evidence>
<evidence type="ECO:0000256" key="18">
    <source>
        <dbReference type="SAM" id="MobiDB-lite"/>
    </source>
</evidence>
<dbReference type="GO" id="GO:0005886">
    <property type="term" value="C:plasma membrane"/>
    <property type="evidence" value="ECO:0007669"/>
    <property type="project" value="UniProtKB-SubCell"/>
</dbReference>
<dbReference type="SUPFAM" id="SSF81653">
    <property type="entry name" value="Calcium ATPase, transduction domain A"/>
    <property type="match status" value="1"/>
</dbReference>
<dbReference type="Pfam" id="PF00122">
    <property type="entry name" value="E1-E2_ATPase"/>
    <property type="match status" value="1"/>
</dbReference>
<dbReference type="Gene3D" id="2.70.150.10">
    <property type="entry name" value="Calcium-transporting ATPase, cytoplasmic transduction domain A"/>
    <property type="match status" value="1"/>
</dbReference>
<evidence type="ECO:0000256" key="6">
    <source>
        <dbReference type="ARBA" id="ARBA00022692"/>
    </source>
</evidence>
<dbReference type="InterPro" id="IPR023298">
    <property type="entry name" value="ATPase_P-typ_TM_dom_sf"/>
</dbReference>
<feature type="compositionally biased region" description="Basic and acidic residues" evidence="18">
    <location>
        <begin position="80"/>
        <end position="106"/>
    </location>
</feature>
<dbReference type="InterPro" id="IPR008250">
    <property type="entry name" value="ATPase_P-typ_transduc_dom_A_sf"/>
</dbReference>
<evidence type="ECO:0000259" key="19">
    <source>
        <dbReference type="Pfam" id="PF00122"/>
    </source>
</evidence>
<sequence length="851" mass="87678">MLVVSREAPAAVPTCGGSADTGRRPGNIRAGASVVPACQIPPWGIWSGRLPTIWKEPPVSEHHAHGDDARHRAPAGGDAHAGREPHAAHEEQADHADHGGHPDHAGHGGGAGHDAHGGHEHQAAREEHADHTEHADHSGHAGHDAHSGRDHGAHAAAPSAPGDHAAHSAHGGHDAHAGHGGHDKHAGHDPEAFRRKFWLSLVLTVPLVATSHMIMDWFGYTLDFPGMGLVGPVLGTAVFLYGGWPFLVGGVREIRDRAPGMMLLIATAISVAYLASLATSLGYFDLEFWWELGALVTIMLLGHWQEMKAIGQARGALAALAALLPDEAERVREDGTVETVPAGGLGVGDVVLVRSGARVPADGEVVDGAAEMDESMITGESRPVPRGPGERVVAGTVATDSAIRVRIDAVGDDTALAGIQRLVSQAQESRGRGQVLADRFAALLFYIAMGAGVLTFAVWSLLGDVTSGVVRTVTVLVIACPHALGLAIPLVISITTAVSAKAGILVKDRLAIERMRTVDAVLFDKTGTLTKGEHTVAGIAGAAGRDADEVLHLAAAVESDSEHPLARAIVAHHGRAHGEGAHASDFRSRTGRGVEATVDGKRYAVGGPALLRELGIEAPEDLAADIGAWSGRGATVLHLIALDGSAEDTGPAVLGAIALEDEVRPEAKQAVADLKAQGVQKIAMITGDARAVAEAVAADLGFTADDEVFAEVLPADKDRAVADLQARGLRVAMVGDGVNDAPALARADVGIAIGAGTDVAIESAGVVLASSDPRGVGGVRRLSKASYRKMIENLGWAAGYNIAAIPLAAGVLAGVGITLSPAVGAVLMSASTIVVALNAQLLRRVRLTPRD</sequence>
<dbReference type="EMBL" id="RSEB01000003">
    <property type="protein sequence ID" value="RRR99404.1"/>
    <property type="molecule type" value="Genomic_DNA"/>
</dbReference>
<feature type="compositionally biased region" description="Low complexity" evidence="18">
    <location>
        <begin position="154"/>
        <end position="163"/>
    </location>
</feature>
<keyword evidence="10 17" id="KW-0067">ATP-binding</keyword>
<dbReference type="PRINTS" id="PR00943">
    <property type="entry name" value="CUATPASE"/>
</dbReference>
<feature type="transmembrane region" description="Helical" evidence="17">
    <location>
        <begin position="440"/>
        <end position="462"/>
    </location>
</feature>
<dbReference type="InterPro" id="IPR027256">
    <property type="entry name" value="P-typ_ATPase_IB"/>
</dbReference>
<name>A0A426UXV6_9ACTN</name>
<dbReference type="InterPro" id="IPR018303">
    <property type="entry name" value="ATPase_P-typ_P_site"/>
</dbReference>
<dbReference type="Proteomes" id="UP000277256">
    <property type="component" value="Unassembled WGS sequence"/>
</dbReference>
<dbReference type="AlphaFoldDB" id="A0A426UXV6"/>
<keyword evidence="11" id="KW-0460">Magnesium</keyword>
<feature type="transmembrane region" description="Helical" evidence="17">
    <location>
        <begin position="260"/>
        <end position="282"/>
    </location>
</feature>
<evidence type="ECO:0000256" key="12">
    <source>
        <dbReference type="ARBA" id="ARBA00022967"/>
    </source>
</evidence>
<reference evidence="20 21" key="1">
    <citation type="submission" date="2018-12" db="EMBL/GenBank/DDBJ databases">
        <title>Glycomyces sp. YIM 121974 draft genome.</title>
        <authorList>
            <person name="Li Q."/>
        </authorList>
    </citation>
    <scope>NUCLEOTIDE SEQUENCE [LARGE SCALE GENOMIC DNA]</scope>
    <source>
        <strain evidence="20 21">YIM 121974</strain>
    </source>
</reference>
<dbReference type="Gene3D" id="3.40.50.1000">
    <property type="entry name" value="HAD superfamily/HAD-like"/>
    <property type="match status" value="1"/>
</dbReference>
<comment type="caution">
    <text evidence="20">The sequence shown here is derived from an EMBL/GenBank/DDBJ whole genome shotgun (WGS) entry which is preliminary data.</text>
</comment>
<proteinExistence type="inferred from homology"/>
<evidence type="ECO:0000256" key="8">
    <source>
        <dbReference type="ARBA" id="ARBA00022741"/>
    </source>
</evidence>
<dbReference type="GO" id="GO:0005507">
    <property type="term" value="F:copper ion binding"/>
    <property type="evidence" value="ECO:0007669"/>
    <property type="project" value="TreeGrafter"/>
</dbReference>
<evidence type="ECO:0000256" key="11">
    <source>
        <dbReference type="ARBA" id="ARBA00022842"/>
    </source>
</evidence>
<keyword evidence="9" id="KW-0187">Copper transport</keyword>
<keyword evidence="3" id="KW-0813">Transport</keyword>
<dbReference type="GO" id="GO:0005524">
    <property type="term" value="F:ATP binding"/>
    <property type="evidence" value="ECO:0007669"/>
    <property type="project" value="UniProtKB-UniRule"/>
</dbReference>
<accession>A0A426UXV6</accession>
<dbReference type="OrthoDB" id="7059309at2"/>